<dbReference type="OrthoDB" id="1930829at2"/>
<gene>
    <name evidence="2" type="ORF">M72_13911</name>
</gene>
<reference evidence="3" key="1">
    <citation type="submission" date="2015-05" db="EMBL/GenBank/DDBJ databases">
        <authorList>
            <consortium name="Pathogen Informatics"/>
        </authorList>
    </citation>
    <scope>NUCLEOTIDE SEQUENCE [LARGE SCALE GENOMIC DNA]</scope>
    <source>
        <strain evidence="3">M72</strain>
    </source>
</reference>
<dbReference type="Proteomes" id="UP000049979">
    <property type="component" value="Unassembled WGS sequence"/>
</dbReference>
<keyword evidence="3" id="KW-1185">Reference proteome</keyword>
<feature type="transmembrane region" description="Helical" evidence="1">
    <location>
        <begin position="25"/>
        <end position="44"/>
    </location>
</feature>
<dbReference type="STRING" id="301302.ERS852420_02336"/>
<accession>A0A0M6WWA8</accession>
<dbReference type="EMBL" id="CVRR01000060">
    <property type="protein sequence ID" value="CRL41940.1"/>
    <property type="molecule type" value="Genomic_DNA"/>
</dbReference>
<keyword evidence="1" id="KW-0472">Membrane</keyword>
<evidence type="ECO:0000256" key="1">
    <source>
        <dbReference type="SAM" id="Phobius"/>
    </source>
</evidence>
<protein>
    <submittedName>
        <fullName evidence="2">Uncharacterized protein</fullName>
    </submittedName>
</protein>
<keyword evidence="1" id="KW-0812">Transmembrane</keyword>
<dbReference type="InterPro" id="IPR046555">
    <property type="entry name" value="DUF6709"/>
</dbReference>
<evidence type="ECO:0000313" key="2">
    <source>
        <dbReference type="EMBL" id="CRL41940.1"/>
    </source>
</evidence>
<sequence length="347" mass="40564">MPDNYEHYISKNIQAFYRRRLFSPMIYLVLLAVLWIVFPLGAMLRPAQLSDNTKIADAYKNHHRYVRMTFTDLKFSGYTCETYGQTRGYYYYTTQKNNCSIILLTPHTCEEGLPTIDRLTVTGRIVKGKESYLALLSQLSSDLNWTETGIRNQLSSYYFSEPDYHLTTTRILFFAYFGSMIYTVLYLLICMVYIRFPVLSPPCQNLIVFGHPGQILAEAEEELATLPQLATEDMFITEHYFIMTSPYGNAIVPIQEILWIYKHSTLHKMLWYHFSISYTMHITANKHMYVNCPKNTKSDIDGIMDYLAEANHNILVGFNEENRLKVQAVQGKPFHIEKFYALLRRRV</sequence>
<keyword evidence="1" id="KW-1133">Transmembrane helix</keyword>
<name>A0A0M6WWA8_9FIRM</name>
<dbReference type="AlphaFoldDB" id="A0A0M6WWA8"/>
<dbReference type="Pfam" id="PF20456">
    <property type="entry name" value="DUF6709"/>
    <property type="match status" value="1"/>
</dbReference>
<feature type="transmembrane region" description="Helical" evidence="1">
    <location>
        <begin position="171"/>
        <end position="194"/>
    </location>
</feature>
<evidence type="ECO:0000313" key="3">
    <source>
        <dbReference type="Proteomes" id="UP000049979"/>
    </source>
</evidence>
<organism evidence="2 3">
    <name type="scientific">Roseburia faecis</name>
    <dbReference type="NCBI Taxonomy" id="301302"/>
    <lineage>
        <taxon>Bacteria</taxon>
        <taxon>Bacillati</taxon>
        <taxon>Bacillota</taxon>
        <taxon>Clostridia</taxon>
        <taxon>Lachnospirales</taxon>
        <taxon>Lachnospiraceae</taxon>
        <taxon>Roseburia</taxon>
    </lineage>
</organism>
<proteinExistence type="predicted"/>